<organism evidence="1 2">
    <name type="scientific">Shinella lacus</name>
    <dbReference type="NCBI Taxonomy" id="2654216"/>
    <lineage>
        <taxon>Bacteria</taxon>
        <taxon>Pseudomonadati</taxon>
        <taxon>Pseudomonadota</taxon>
        <taxon>Alphaproteobacteria</taxon>
        <taxon>Hyphomicrobiales</taxon>
        <taxon>Rhizobiaceae</taxon>
        <taxon>Shinella</taxon>
    </lineage>
</organism>
<protein>
    <submittedName>
        <fullName evidence="1">Phage major tail tube protein</fullName>
    </submittedName>
</protein>
<keyword evidence="2" id="KW-1185">Reference proteome</keyword>
<dbReference type="InterPro" id="IPR006498">
    <property type="entry name" value="Tail_tube"/>
</dbReference>
<dbReference type="RefSeq" id="WP_256117388.1">
    <property type="nucleotide sequence ID" value="NZ_WHSB02000004.1"/>
</dbReference>
<sequence>MKDIGRAWSAFIDGKGKFAEAASFEEPDFKWIREKIAGGGMSGETSVPMMLEEQTATLGLYTYDVDAMRVFGLSVKAPQSFIFRRELFDSRSQVTSNITIRCLATMDLEFPDWDRKKPEGIKIPLFLVNYRRFRNGILELHHDPENGIFDDGSGNLLAESSRAIGRR</sequence>
<gene>
    <name evidence="1" type="ORF">GB927_012920</name>
</gene>
<evidence type="ECO:0000313" key="2">
    <source>
        <dbReference type="Proteomes" id="UP000996601"/>
    </source>
</evidence>
<dbReference type="EMBL" id="WHSB02000004">
    <property type="protein sequence ID" value="MCQ4630948.1"/>
    <property type="molecule type" value="Genomic_DNA"/>
</dbReference>
<name>A0ABT1R6Z3_9HYPH</name>
<comment type="caution">
    <text evidence="1">The sequence shown here is derived from an EMBL/GenBank/DDBJ whole genome shotgun (WGS) entry which is preliminary data.</text>
</comment>
<accession>A0ABT1R6Z3</accession>
<proteinExistence type="predicted"/>
<dbReference type="Proteomes" id="UP000996601">
    <property type="component" value="Unassembled WGS sequence"/>
</dbReference>
<evidence type="ECO:0000313" key="1">
    <source>
        <dbReference type="EMBL" id="MCQ4630948.1"/>
    </source>
</evidence>
<reference evidence="1" key="1">
    <citation type="submission" date="2021-07" db="EMBL/GenBank/DDBJ databases">
        <title>Shinella sp. nov., a novel member of the genus Shinella from water.</title>
        <authorList>
            <person name="Deng Y."/>
        </authorList>
    </citation>
    <scope>NUCLEOTIDE SEQUENCE</scope>
    <source>
        <strain evidence="1">CPCC 100929</strain>
    </source>
</reference>
<dbReference type="Pfam" id="PF04985">
    <property type="entry name" value="Phage_tube"/>
    <property type="match status" value="1"/>
</dbReference>